<dbReference type="PIRSF" id="PIRSF037495">
    <property type="entry name" value="Opine_OX_OoxA/HcnB"/>
    <property type="match status" value="1"/>
</dbReference>
<dbReference type="OrthoDB" id="9801699at2"/>
<feature type="domain" description="SoxA A3" evidence="4">
    <location>
        <begin position="379"/>
        <end position="453"/>
    </location>
</feature>
<dbReference type="Gene3D" id="3.50.50.60">
    <property type="entry name" value="FAD/NAD(P)-binding domain"/>
    <property type="match status" value="3"/>
</dbReference>
<dbReference type="Pfam" id="PF07992">
    <property type="entry name" value="Pyr_redox_2"/>
    <property type="match status" value="1"/>
</dbReference>
<keyword evidence="2" id="KW-0732">Signal</keyword>
<feature type="signal peptide" evidence="2">
    <location>
        <begin position="1"/>
        <end position="22"/>
    </location>
</feature>
<feature type="chain" id="PRO_5016428312" evidence="2">
    <location>
        <begin position="23"/>
        <end position="470"/>
    </location>
</feature>
<proteinExistence type="predicted"/>
<dbReference type="InterPro" id="IPR036188">
    <property type="entry name" value="FAD/NAD-bd_sf"/>
</dbReference>
<accession>A0A2Z2HGJ1</accession>
<evidence type="ECO:0000259" key="3">
    <source>
        <dbReference type="Pfam" id="PF07992"/>
    </source>
</evidence>
<dbReference type="InterPro" id="IPR023753">
    <property type="entry name" value="FAD/NAD-binding_dom"/>
</dbReference>
<dbReference type="Gene3D" id="1.10.10.1100">
    <property type="entry name" value="BFD-like [2Fe-2S]-binding domain"/>
    <property type="match status" value="1"/>
</dbReference>
<sequence>MQKRNLVIIGAGPAGMAAAARAAGLGLSVTLLDEQPTPGGQIYRNVTNVTSQRGTLLGSDYLYGRSLATALNKDNIEHCCNAVVWSIEEGHRISYTRDGRATQLQTDYLLLATGALERPMPIPGWTLPGVMTAGAGQILLKQSGVVARSAVLVGSGPLLYLVAAQMIRAGRPPRALIETQTRSDLRRAMRHWTGALKGWRYPVKGLKMLLEIRRAGVPRHTAATHLAIEGTDKARAITFQSHGREHRIECDTVMLHHGVVPNTQAARAMDLPHDWSDQQHCFIPRLDEWGQGDVEGVFVAGDGAGIGGARVAELGGHLAALQIAHLSNRLDRQQRDQLAATLRAQRDRELDARPFLDAAYPPCAQALRPADTTLACRCEEVTAGDIRTYARLGCRGPNQLKAFTRAGMGQCQGRYCGLTVTSILAEANDMTPDDTGYYRIRTPIKPVSLGELATMNEPVTTETVTGDQHD</sequence>
<dbReference type="AlphaFoldDB" id="A0A2Z2HGJ1"/>
<dbReference type="Proteomes" id="UP000250025">
    <property type="component" value="Chromosome"/>
</dbReference>
<protein>
    <submittedName>
        <fullName evidence="5">FAD/NAD(P)-binding oxidoreductase</fullName>
    </submittedName>
</protein>
<evidence type="ECO:0000256" key="1">
    <source>
        <dbReference type="ARBA" id="ARBA00023002"/>
    </source>
</evidence>
<evidence type="ECO:0000259" key="4">
    <source>
        <dbReference type="Pfam" id="PF17806"/>
    </source>
</evidence>
<dbReference type="InterPro" id="IPR041854">
    <property type="entry name" value="BFD-like_2Fe2S-bd_dom_sf"/>
</dbReference>
<dbReference type="KEGG" id="kus:B9G99_11220"/>
<dbReference type="SUPFAM" id="SSF51905">
    <property type="entry name" value="FAD/NAD(P)-binding domain"/>
    <property type="match status" value="1"/>
</dbReference>
<reference evidence="5 6" key="1">
    <citation type="journal article" date="2017" name="Int. J. Syst. Evol. Microbiol.">
        <title>Kushneria konosiri sp. nov., isolated from the Korean salt-fermented seafood Daemi-jeot.</title>
        <authorList>
            <person name="Yun J.H."/>
            <person name="Park S.K."/>
            <person name="Lee J.Y."/>
            <person name="Jung M.J."/>
            <person name="Bae J.W."/>
        </authorList>
    </citation>
    <scope>NUCLEOTIDE SEQUENCE [LARGE SCALE GENOMIC DNA]</scope>
    <source>
        <strain evidence="5 6">X49</strain>
    </source>
</reference>
<dbReference type="GO" id="GO:0016491">
    <property type="term" value="F:oxidoreductase activity"/>
    <property type="evidence" value="ECO:0007669"/>
    <property type="project" value="UniProtKB-KW"/>
</dbReference>
<organism evidence="5 6">
    <name type="scientific">Kushneria konosiri</name>
    <dbReference type="NCBI Taxonomy" id="698828"/>
    <lineage>
        <taxon>Bacteria</taxon>
        <taxon>Pseudomonadati</taxon>
        <taxon>Pseudomonadota</taxon>
        <taxon>Gammaproteobacteria</taxon>
        <taxon>Oceanospirillales</taxon>
        <taxon>Halomonadaceae</taxon>
        <taxon>Kushneria</taxon>
    </lineage>
</organism>
<dbReference type="RefSeq" id="WP_086623442.1">
    <property type="nucleotide sequence ID" value="NZ_CP021323.1"/>
</dbReference>
<dbReference type="InterPro" id="IPR051691">
    <property type="entry name" value="Metab_Enz_Cyan_OpOx_G3PDH"/>
</dbReference>
<dbReference type="PANTHER" id="PTHR42949:SF3">
    <property type="entry name" value="ANAEROBIC GLYCEROL-3-PHOSPHATE DEHYDROGENASE SUBUNIT B"/>
    <property type="match status" value="1"/>
</dbReference>
<evidence type="ECO:0000313" key="5">
    <source>
        <dbReference type="EMBL" id="ARS54560.1"/>
    </source>
</evidence>
<evidence type="ECO:0000256" key="2">
    <source>
        <dbReference type="SAM" id="SignalP"/>
    </source>
</evidence>
<gene>
    <name evidence="5" type="ORF">B9G99_11220</name>
</gene>
<feature type="domain" description="FAD/NAD(P)-binding" evidence="3">
    <location>
        <begin position="5"/>
        <end position="312"/>
    </location>
</feature>
<dbReference type="EMBL" id="CP021323">
    <property type="protein sequence ID" value="ARS54560.1"/>
    <property type="molecule type" value="Genomic_DNA"/>
</dbReference>
<dbReference type="PRINTS" id="PR00411">
    <property type="entry name" value="PNDRDTASEI"/>
</dbReference>
<dbReference type="CDD" id="cd19946">
    <property type="entry name" value="GlpA-like_Fer2_BFD-like"/>
    <property type="match status" value="1"/>
</dbReference>
<name>A0A2Z2HGJ1_9GAMM</name>
<evidence type="ECO:0000313" key="6">
    <source>
        <dbReference type="Proteomes" id="UP000250025"/>
    </source>
</evidence>
<dbReference type="PRINTS" id="PR00368">
    <property type="entry name" value="FADPNR"/>
</dbReference>
<dbReference type="InterPro" id="IPR041117">
    <property type="entry name" value="SoxA_A3"/>
</dbReference>
<keyword evidence="6" id="KW-1185">Reference proteome</keyword>
<keyword evidence="1" id="KW-0560">Oxidoreductase</keyword>
<dbReference type="InterPro" id="IPR017224">
    <property type="entry name" value="Opine_Oxase_asu/HCN_bsu"/>
</dbReference>
<dbReference type="PANTHER" id="PTHR42949">
    <property type="entry name" value="ANAEROBIC GLYCEROL-3-PHOSPHATE DEHYDROGENASE SUBUNIT B"/>
    <property type="match status" value="1"/>
</dbReference>
<dbReference type="Pfam" id="PF17806">
    <property type="entry name" value="SO_alpha_A3"/>
    <property type="match status" value="1"/>
</dbReference>